<dbReference type="SMART" id="SM00450">
    <property type="entry name" value="RHOD"/>
    <property type="match status" value="1"/>
</dbReference>
<keyword evidence="1" id="KW-0812">Transmembrane</keyword>
<keyword evidence="1" id="KW-0472">Membrane</keyword>
<dbReference type="Gene3D" id="3.40.250.10">
    <property type="entry name" value="Rhodanese-like domain"/>
    <property type="match status" value="1"/>
</dbReference>
<dbReference type="Pfam" id="PF11127">
    <property type="entry name" value="YgaP-like_TM"/>
    <property type="match status" value="1"/>
</dbReference>
<accession>A0ABV9M0L8</accession>
<keyword evidence="1" id="KW-1133">Transmembrane helix</keyword>
<evidence type="ECO:0000313" key="4">
    <source>
        <dbReference type="Proteomes" id="UP001595897"/>
    </source>
</evidence>
<evidence type="ECO:0000256" key="1">
    <source>
        <dbReference type="SAM" id="Phobius"/>
    </source>
</evidence>
<evidence type="ECO:0000259" key="2">
    <source>
        <dbReference type="PROSITE" id="PS50206"/>
    </source>
</evidence>
<dbReference type="Pfam" id="PF00581">
    <property type="entry name" value="Rhodanese"/>
    <property type="match status" value="1"/>
</dbReference>
<dbReference type="PROSITE" id="PS50206">
    <property type="entry name" value="RHODANESE_3"/>
    <property type="match status" value="1"/>
</dbReference>
<dbReference type="InterPro" id="IPR036873">
    <property type="entry name" value="Rhodanese-like_dom_sf"/>
</dbReference>
<dbReference type="InterPro" id="IPR001763">
    <property type="entry name" value="Rhodanese-like_dom"/>
</dbReference>
<evidence type="ECO:0000313" key="3">
    <source>
        <dbReference type="EMBL" id="MFC4701455.1"/>
    </source>
</evidence>
<dbReference type="SUPFAM" id="SSF52821">
    <property type="entry name" value="Rhodanese/Cell cycle control phosphatase"/>
    <property type="match status" value="1"/>
</dbReference>
<dbReference type="InterPro" id="IPR050229">
    <property type="entry name" value="GlpE_sulfurtransferase"/>
</dbReference>
<protein>
    <submittedName>
        <fullName evidence="3">Rhodanese-like domain-containing protein</fullName>
    </submittedName>
</protein>
<dbReference type="RefSeq" id="WP_382409939.1">
    <property type="nucleotide sequence ID" value="NZ_JBHSGU010000009.1"/>
</dbReference>
<dbReference type="PANTHER" id="PTHR43031:SF1">
    <property type="entry name" value="PYRIDINE NUCLEOTIDE-DISULPHIDE OXIDOREDUCTASE"/>
    <property type="match status" value="1"/>
</dbReference>
<feature type="transmembrane region" description="Helical" evidence="1">
    <location>
        <begin position="116"/>
        <end position="132"/>
    </location>
</feature>
<proteinExistence type="predicted"/>
<dbReference type="InterPro" id="IPR021309">
    <property type="entry name" value="YgaP-like_TM"/>
</dbReference>
<dbReference type="PANTHER" id="PTHR43031">
    <property type="entry name" value="FAD-DEPENDENT OXIDOREDUCTASE"/>
    <property type="match status" value="1"/>
</dbReference>
<gene>
    <name evidence="3" type="ORF">ACFO4O_14910</name>
</gene>
<sequence>MSLQDISPQQAKQMCDSGGAVLIDVREPAEHSSKHIPNSKLLPLGRISASDIEDSQQNLVIYCQKGMRGKKACEKLIKDNPKLKVFNIVGGIENWEQCGFDTQRGQSTVMPLDRQVQLSIGVLLLLFSALTMGVSFNFIWAVVVIGSGLVVAGSTGFCGLGRVIAMMPWNQRA</sequence>
<organism evidence="3 4">
    <name type="scientific">Glaciecola siphonariae</name>
    <dbReference type="NCBI Taxonomy" id="521012"/>
    <lineage>
        <taxon>Bacteria</taxon>
        <taxon>Pseudomonadati</taxon>
        <taxon>Pseudomonadota</taxon>
        <taxon>Gammaproteobacteria</taxon>
        <taxon>Alteromonadales</taxon>
        <taxon>Alteromonadaceae</taxon>
        <taxon>Glaciecola</taxon>
    </lineage>
</organism>
<dbReference type="Proteomes" id="UP001595897">
    <property type="component" value="Unassembled WGS sequence"/>
</dbReference>
<name>A0ABV9M0L8_9ALTE</name>
<feature type="transmembrane region" description="Helical" evidence="1">
    <location>
        <begin position="138"/>
        <end position="165"/>
    </location>
</feature>
<comment type="caution">
    <text evidence="3">The sequence shown here is derived from an EMBL/GenBank/DDBJ whole genome shotgun (WGS) entry which is preliminary data.</text>
</comment>
<dbReference type="CDD" id="cd00158">
    <property type="entry name" value="RHOD"/>
    <property type="match status" value="1"/>
</dbReference>
<dbReference type="Gene3D" id="6.10.140.1340">
    <property type="match status" value="1"/>
</dbReference>
<dbReference type="EMBL" id="JBHSGU010000009">
    <property type="protein sequence ID" value="MFC4701455.1"/>
    <property type="molecule type" value="Genomic_DNA"/>
</dbReference>
<keyword evidence="4" id="KW-1185">Reference proteome</keyword>
<reference evidence="4" key="1">
    <citation type="journal article" date="2019" name="Int. J. Syst. Evol. Microbiol.">
        <title>The Global Catalogue of Microorganisms (GCM) 10K type strain sequencing project: providing services to taxonomists for standard genome sequencing and annotation.</title>
        <authorList>
            <consortium name="The Broad Institute Genomics Platform"/>
            <consortium name="The Broad Institute Genome Sequencing Center for Infectious Disease"/>
            <person name="Wu L."/>
            <person name="Ma J."/>
        </authorList>
    </citation>
    <scope>NUCLEOTIDE SEQUENCE [LARGE SCALE GENOMIC DNA]</scope>
    <source>
        <strain evidence="4">KACC 12507</strain>
    </source>
</reference>
<feature type="domain" description="Rhodanese" evidence="2">
    <location>
        <begin position="16"/>
        <end position="104"/>
    </location>
</feature>